<evidence type="ECO:0000256" key="5">
    <source>
        <dbReference type="ARBA" id="ARBA00023065"/>
    </source>
</evidence>
<comment type="subcellular location">
    <subcellularLocation>
        <location evidence="1">Membrane</location>
        <topology evidence="1">Multi-pass membrane protein</topology>
    </subcellularLocation>
</comment>
<keyword evidence="11" id="KW-1185">Reference proteome</keyword>
<keyword evidence="6 8" id="KW-0472">Membrane</keyword>
<feature type="transmembrane region" description="Helical" evidence="8">
    <location>
        <begin position="98"/>
        <end position="120"/>
    </location>
</feature>
<protein>
    <submittedName>
        <fullName evidence="10">Cation:proton antiporter</fullName>
    </submittedName>
</protein>
<feature type="transmembrane region" description="Helical" evidence="8">
    <location>
        <begin position="241"/>
        <end position="271"/>
    </location>
</feature>
<feature type="transmembrane region" description="Helical" evidence="8">
    <location>
        <begin position="65"/>
        <end position="86"/>
    </location>
</feature>
<dbReference type="Gene3D" id="1.20.1530.20">
    <property type="match status" value="1"/>
</dbReference>
<feature type="transmembrane region" description="Helical" evidence="8">
    <location>
        <begin position="382"/>
        <end position="401"/>
    </location>
</feature>
<comment type="caution">
    <text evidence="10">The sequence shown here is derived from an EMBL/GenBank/DDBJ whole genome shotgun (WGS) entry which is preliminary data.</text>
</comment>
<dbReference type="EMBL" id="JANCPR020000078">
    <property type="protein sequence ID" value="MDJ1138216.1"/>
    <property type="molecule type" value="Genomic_DNA"/>
</dbReference>
<evidence type="ECO:0000313" key="11">
    <source>
        <dbReference type="Proteomes" id="UP001214441"/>
    </source>
</evidence>
<feature type="compositionally biased region" description="Low complexity" evidence="7">
    <location>
        <begin position="429"/>
        <end position="444"/>
    </location>
</feature>
<keyword evidence="2" id="KW-0813">Transport</keyword>
<evidence type="ECO:0000256" key="4">
    <source>
        <dbReference type="ARBA" id="ARBA00022989"/>
    </source>
</evidence>
<dbReference type="InterPro" id="IPR006153">
    <property type="entry name" value="Cation/H_exchanger_TM"/>
</dbReference>
<keyword evidence="4 8" id="KW-1133">Transmembrane helix</keyword>
<gene>
    <name evidence="10" type="ORF">NMN56_040920</name>
</gene>
<dbReference type="Proteomes" id="UP001214441">
    <property type="component" value="Unassembled WGS sequence"/>
</dbReference>
<evidence type="ECO:0000256" key="8">
    <source>
        <dbReference type="SAM" id="Phobius"/>
    </source>
</evidence>
<keyword evidence="3 8" id="KW-0812">Transmembrane</keyword>
<feature type="region of interest" description="Disordered" evidence="7">
    <location>
        <begin position="414"/>
        <end position="470"/>
    </location>
</feature>
<dbReference type="Pfam" id="PF00999">
    <property type="entry name" value="Na_H_Exchanger"/>
    <property type="match status" value="1"/>
</dbReference>
<feature type="transmembrane region" description="Helical" evidence="8">
    <location>
        <begin position="6"/>
        <end position="27"/>
    </location>
</feature>
<feature type="domain" description="Cation/H+ exchanger transmembrane" evidence="9">
    <location>
        <begin position="19"/>
        <end position="403"/>
    </location>
</feature>
<feature type="transmembrane region" description="Helical" evidence="8">
    <location>
        <begin position="132"/>
        <end position="152"/>
    </location>
</feature>
<dbReference type="PANTHER" id="PTHR32468">
    <property type="entry name" value="CATION/H + ANTIPORTER"/>
    <property type="match status" value="1"/>
</dbReference>
<dbReference type="InterPro" id="IPR038770">
    <property type="entry name" value="Na+/solute_symporter_sf"/>
</dbReference>
<name>A0ABT7AA53_9ACTN</name>
<feature type="transmembrane region" description="Helical" evidence="8">
    <location>
        <begin position="322"/>
        <end position="341"/>
    </location>
</feature>
<keyword evidence="5" id="KW-0406">Ion transport</keyword>
<feature type="transmembrane region" description="Helical" evidence="8">
    <location>
        <begin position="291"/>
        <end position="310"/>
    </location>
</feature>
<evidence type="ECO:0000313" key="10">
    <source>
        <dbReference type="EMBL" id="MDJ1138216.1"/>
    </source>
</evidence>
<evidence type="ECO:0000256" key="2">
    <source>
        <dbReference type="ARBA" id="ARBA00022448"/>
    </source>
</evidence>
<evidence type="ECO:0000259" key="9">
    <source>
        <dbReference type="Pfam" id="PF00999"/>
    </source>
</evidence>
<feature type="transmembrane region" description="Helical" evidence="8">
    <location>
        <begin position="39"/>
        <end position="59"/>
    </location>
</feature>
<dbReference type="RefSeq" id="WP_274044787.1">
    <property type="nucleotide sequence ID" value="NZ_JANCPR020000078.1"/>
</dbReference>
<evidence type="ECO:0000256" key="6">
    <source>
        <dbReference type="ARBA" id="ARBA00023136"/>
    </source>
</evidence>
<reference evidence="10 11" key="1">
    <citation type="submission" date="2023-05" db="EMBL/GenBank/DDBJ databases">
        <title>Streptantibioticus silvisoli sp. nov., acidotolerant actinomycetes 1 from pine litter.</title>
        <authorList>
            <person name="Swiecimska M."/>
            <person name="Golinska P."/>
            <person name="Sangal V."/>
            <person name="Wachnowicz B."/>
            <person name="Goodfellow M."/>
        </authorList>
    </citation>
    <scope>NUCLEOTIDE SEQUENCE [LARGE SCALE GENOMIC DNA]</scope>
    <source>
        <strain evidence="10 11">DSM 42109</strain>
    </source>
</reference>
<sequence length="470" mass="49218">MTPEQIQSLFIGLAAILALSRILGAAARRLGQPPVVGEILAGILVGPTLFNGALAGFLFPTDIRPMLTALANLGLVLFMFVIGYELDLSRLRGKERVAASVSLCSVLAPFALGGLLALHLAARHAPASHTGFVLFIGAAMSVTAFPVLARILSDSGLGRTRIGGIALASAAIDDLVAWSLLAVVVSVSGGTGQWKMLFAPVYLAVMLLLVRPGLRKLFEGRAGSRAGWDGWAREHVTADQLIVVLGGLLLSCLATEWMGAHFVFGAFLFGVMMPRETLHGIRHQVTDRFEYLSRLLLLPAFFVVAGLQVDLSRTGVRGLGELGLILATAITGKFAGAYLGARLNKVPPVQSGVLATLMNTRGLTEIVILTIGLQLGVLSTDLYALMVVMAVVTTAMAGPLLRLLGRRGGGPDTLGDFEFTVRDSPEPTAPAGLPSAPASSSRRTPASRRDAEQAGLASPVAPTDGDPVPD</sequence>
<dbReference type="InterPro" id="IPR050794">
    <property type="entry name" value="CPA2_transporter"/>
</dbReference>
<dbReference type="PANTHER" id="PTHR32468:SF0">
    <property type="entry name" value="K(+)_H(+) ANTIPORTER 1"/>
    <property type="match status" value="1"/>
</dbReference>
<organism evidence="10 11">
    <name type="scientific">Streptomyces iconiensis</name>
    <dbReference type="NCBI Taxonomy" id="1384038"/>
    <lineage>
        <taxon>Bacteria</taxon>
        <taxon>Bacillati</taxon>
        <taxon>Actinomycetota</taxon>
        <taxon>Actinomycetes</taxon>
        <taxon>Kitasatosporales</taxon>
        <taxon>Streptomycetaceae</taxon>
        <taxon>Streptomyces</taxon>
    </lineage>
</organism>
<accession>A0ABT7AA53</accession>
<feature type="transmembrane region" description="Helical" evidence="8">
    <location>
        <begin position="197"/>
        <end position="214"/>
    </location>
</feature>
<evidence type="ECO:0000256" key="1">
    <source>
        <dbReference type="ARBA" id="ARBA00004141"/>
    </source>
</evidence>
<proteinExistence type="predicted"/>
<feature type="transmembrane region" description="Helical" evidence="8">
    <location>
        <begin position="164"/>
        <end position="185"/>
    </location>
</feature>
<evidence type="ECO:0000256" key="7">
    <source>
        <dbReference type="SAM" id="MobiDB-lite"/>
    </source>
</evidence>
<evidence type="ECO:0000256" key="3">
    <source>
        <dbReference type="ARBA" id="ARBA00022692"/>
    </source>
</evidence>